<dbReference type="Gene3D" id="2.130.10.10">
    <property type="entry name" value="YVTN repeat-like/Quinoprotein amine dehydrogenase"/>
    <property type="match status" value="1"/>
</dbReference>
<proteinExistence type="evidence at protein level"/>
<dbReference type="InterPro" id="IPR028884">
    <property type="entry name" value="Trm82"/>
</dbReference>
<keyword evidence="5" id="KW-0539">Nucleus</keyword>
<comment type="subcellular location">
    <subcellularLocation>
        <location evidence="1">Nucleus</location>
    </subcellularLocation>
</comment>
<feature type="region of interest" description="Disordered" evidence="6">
    <location>
        <begin position="167"/>
        <end position="201"/>
    </location>
</feature>
<organism evidence="7 8">
    <name type="scientific">Labeo rohita</name>
    <name type="common">Indian major carp</name>
    <name type="synonym">Cyprinus rohita</name>
    <dbReference type="NCBI Taxonomy" id="84645"/>
    <lineage>
        <taxon>Eukaryota</taxon>
        <taxon>Metazoa</taxon>
        <taxon>Chordata</taxon>
        <taxon>Craniata</taxon>
        <taxon>Vertebrata</taxon>
        <taxon>Euteleostomi</taxon>
        <taxon>Actinopterygii</taxon>
        <taxon>Neopterygii</taxon>
        <taxon>Teleostei</taxon>
        <taxon>Ostariophysi</taxon>
        <taxon>Cypriniformes</taxon>
        <taxon>Cyprinidae</taxon>
        <taxon>Labeoninae</taxon>
        <taxon>Labeonini</taxon>
        <taxon>Labeo</taxon>
    </lineage>
</organism>
<keyword evidence="7" id="KW-0808">Transferase</keyword>
<dbReference type="Proteomes" id="UP000290572">
    <property type="component" value="Unassembled WGS sequence"/>
</dbReference>
<protein>
    <submittedName>
        <fullName evidence="7">tRNA (Guanine-N(7)-)-methyltransferase non-catalytic subunit WDR4</fullName>
    </submittedName>
</protein>
<dbReference type="GO" id="GO:0008168">
    <property type="term" value="F:methyltransferase activity"/>
    <property type="evidence" value="ECO:0007669"/>
    <property type="project" value="UniProtKB-KW"/>
</dbReference>
<dbReference type="InterPro" id="IPR015943">
    <property type="entry name" value="WD40/YVTN_repeat-like_dom_sf"/>
</dbReference>
<dbReference type="GO" id="GO:0036265">
    <property type="term" value="P:RNA (guanine-N7)-methylation"/>
    <property type="evidence" value="ECO:0007669"/>
    <property type="project" value="InterPro"/>
</dbReference>
<dbReference type="GO" id="GO:0043527">
    <property type="term" value="C:tRNA methyltransferase complex"/>
    <property type="evidence" value="ECO:0007669"/>
    <property type="project" value="TreeGrafter"/>
</dbReference>
<evidence type="ECO:0000256" key="2">
    <source>
        <dbReference type="ARBA" id="ARBA00022574"/>
    </source>
</evidence>
<evidence type="ECO:0000313" key="7">
    <source>
        <dbReference type="EMBL" id="RXN20967.1"/>
    </source>
</evidence>
<evidence type="ECO:0000313" key="8">
    <source>
        <dbReference type="Proteomes" id="UP000290572"/>
    </source>
</evidence>
<reference evidence="7 8" key="1">
    <citation type="submission" date="2018-03" db="EMBL/GenBank/DDBJ databases">
        <title>Draft genome sequence of Rohu Carp (Labeo rohita).</title>
        <authorList>
            <person name="Das P."/>
            <person name="Kushwaha B."/>
            <person name="Joshi C.G."/>
            <person name="Kumar D."/>
            <person name="Nagpure N.S."/>
            <person name="Sahoo L."/>
            <person name="Das S.P."/>
            <person name="Bit A."/>
            <person name="Patnaik S."/>
            <person name="Meher P.K."/>
            <person name="Jayasankar P."/>
            <person name="Koringa P.G."/>
            <person name="Patel N.V."/>
            <person name="Hinsu A.T."/>
            <person name="Kumar R."/>
            <person name="Pandey M."/>
            <person name="Agarwal S."/>
            <person name="Srivastava S."/>
            <person name="Singh M."/>
            <person name="Iquebal M.A."/>
            <person name="Jaiswal S."/>
            <person name="Angadi U.B."/>
            <person name="Kumar N."/>
            <person name="Raza M."/>
            <person name="Shah T.M."/>
            <person name="Rai A."/>
            <person name="Jena J.K."/>
        </authorList>
    </citation>
    <scope>NUCLEOTIDE SEQUENCE [LARGE SCALE GENOMIC DNA]</scope>
    <source>
        <strain evidence="7">DASCIFA01</strain>
        <tissue evidence="7">Testis</tissue>
    </source>
</reference>
<dbReference type="GO" id="GO:0005829">
    <property type="term" value="C:cytosol"/>
    <property type="evidence" value="ECO:0007669"/>
    <property type="project" value="TreeGrafter"/>
</dbReference>
<evidence type="ECO:0000256" key="6">
    <source>
        <dbReference type="SAM" id="MobiDB-lite"/>
    </source>
</evidence>
<dbReference type="EMBL" id="QBIY01012626">
    <property type="protein sequence ID" value="RXN20967.1"/>
    <property type="molecule type" value="Genomic_DNA"/>
</dbReference>
<dbReference type="AlphaFoldDB" id="A0A498MVZ2"/>
<dbReference type="GO" id="GO:0005634">
    <property type="term" value="C:nucleus"/>
    <property type="evidence" value="ECO:0007669"/>
    <property type="project" value="UniProtKB-SubCell"/>
</dbReference>
<evidence type="ECO:0000256" key="5">
    <source>
        <dbReference type="ARBA" id="ARBA00023242"/>
    </source>
</evidence>
<evidence type="ECO:0000256" key="1">
    <source>
        <dbReference type="ARBA" id="ARBA00004123"/>
    </source>
</evidence>
<dbReference type="GO" id="GO:0006400">
    <property type="term" value="P:tRNA modification"/>
    <property type="evidence" value="ECO:0007669"/>
    <property type="project" value="TreeGrafter"/>
</dbReference>
<keyword evidence="4" id="KW-0677">Repeat</keyword>
<keyword evidence="8" id="KW-1185">Reference proteome</keyword>
<dbReference type="SUPFAM" id="SSF82171">
    <property type="entry name" value="DPP6 N-terminal domain-like"/>
    <property type="match status" value="1"/>
</dbReference>
<keyword evidence="2" id="KW-0853">WD repeat</keyword>
<evidence type="ECO:0007829" key="9">
    <source>
        <dbReference type="PeptideAtlas" id="A0A498MVZ2"/>
    </source>
</evidence>
<gene>
    <name evidence="7" type="ORF">ROHU_024564</name>
</gene>
<evidence type="ECO:0000256" key="3">
    <source>
        <dbReference type="ARBA" id="ARBA00022694"/>
    </source>
</evidence>
<dbReference type="STRING" id="84645.A0A498MVZ2"/>
<keyword evidence="9" id="KW-1267">Proteomics identification</keyword>
<keyword evidence="3" id="KW-0819">tRNA processing</keyword>
<feature type="compositionally biased region" description="Basic and acidic residues" evidence="6">
    <location>
        <begin position="167"/>
        <end position="176"/>
    </location>
</feature>
<dbReference type="PANTHER" id="PTHR16288:SF0">
    <property type="entry name" value="TRNA (GUANINE-N(7)-)-METHYLTRANSFERASE NON-CATALYTIC SUBUNIT WDR4"/>
    <property type="match status" value="1"/>
</dbReference>
<name>A0A498MVZ2_LABRO</name>
<keyword evidence="7" id="KW-0489">Methyltransferase</keyword>
<accession>A0A498MVZ2</accession>
<evidence type="ECO:0000256" key="4">
    <source>
        <dbReference type="ARBA" id="ARBA00022737"/>
    </source>
</evidence>
<dbReference type="PANTHER" id="PTHR16288">
    <property type="entry name" value="WD40 REPEAT PROTEIN 4"/>
    <property type="match status" value="1"/>
</dbReference>
<comment type="caution">
    <text evidence="7">The sequence shown here is derived from an EMBL/GenBank/DDBJ whole genome shotgun (WGS) entry which is preliminary data.</text>
</comment>
<sequence>MKVWQYETGRRLHSVDLRQFTVDSENTDTEKRFAVSRIISSPDGKHIAVQCERFPSVQLFMVGSGTEGCLSPAETLALPHAPWDMTFDSQNQLWVLLESEDVNMLLYQYSEQRWKLCDSDTHEQRRVTEALQAQWNVFKGSMGLESQFKHLYKVNFDNMASYLQKKQERLEQESRKRAAANGSKPNKKSKTESGAMPQSTS</sequence>